<comment type="caution">
    <text evidence="1">The sequence shown here is derived from an EMBL/GenBank/DDBJ whole genome shotgun (WGS) entry which is preliminary data.</text>
</comment>
<evidence type="ECO:0000313" key="2">
    <source>
        <dbReference type="Proteomes" id="UP000308744"/>
    </source>
</evidence>
<protein>
    <submittedName>
        <fullName evidence="1">Uncharacterized protein</fullName>
    </submittedName>
</protein>
<dbReference type="Proteomes" id="UP000308744">
    <property type="component" value="Unassembled WGS sequence"/>
</dbReference>
<dbReference type="RefSeq" id="WP_107897769.1">
    <property type="nucleotide sequence ID" value="NZ_PYWM01000057.1"/>
</dbReference>
<sequence length="324" mass="39205">MLNLKKLQLSYNRYCENFVEIKFEDVEEEYIDSLNESTHIVKLNDVEKDHILLIDLDSIKSYYLSKWKEDVLINHQKESENFKIIVMVIFHQCMGQNLYKSRYPKMALEYSYKEVIMTLIHFTMFGWKKEEEILYNFIVEHIESRWIDMNDFNKHTWFLLELYLQFRDKKILGTNQHLNVVVREQFKSSNIEYGLIPEDLDIYSEVLNQWKTTKLEEIEPLISKMSIFHSVFASEIGESIEFGDFGYGFYPYEILFLLFVRKKNGLLIPEEFNDFLMNTPEAKMRIRDPELYPEWDPLLKLVDSFYRKKYTEYIPNIHGELFRN</sequence>
<organism evidence="1 2">
    <name type="scientific">Lysinibacillus mangiferihumi</name>
    <dbReference type="NCBI Taxonomy" id="1130819"/>
    <lineage>
        <taxon>Bacteria</taxon>
        <taxon>Bacillati</taxon>
        <taxon>Bacillota</taxon>
        <taxon>Bacilli</taxon>
        <taxon>Bacillales</taxon>
        <taxon>Bacillaceae</taxon>
        <taxon>Lysinibacillus</taxon>
    </lineage>
</organism>
<dbReference type="EMBL" id="SZPU01000076">
    <property type="protein sequence ID" value="TKI62133.1"/>
    <property type="molecule type" value="Genomic_DNA"/>
</dbReference>
<reference evidence="1 2" key="1">
    <citation type="submission" date="2019-04" db="EMBL/GenBank/DDBJ databases">
        <title>Lysinibacillus genome sequencing.</title>
        <authorList>
            <person name="Dunlap C."/>
        </authorList>
    </citation>
    <scope>NUCLEOTIDE SEQUENCE [LARGE SCALE GENOMIC DNA]</scope>
    <source>
        <strain evidence="1 2">CCTCC AB 2010389</strain>
    </source>
</reference>
<gene>
    <name evidence="1" type="ORF">FC756_19165</name>
</gene>
<dbReference type="AlphaFoldDB" id="A0A4V6X617"/>
<keyword evidence="2" id="KW-1185">Reference proteome</keyword>
<evidence type="ECO:0000313" key="1">
    <source>
        <dbReference type="EMBL" id="TKI62133.1"/>
    </source>
</evidence>
<accession>A0A4V6X617</accession>
<name>A0A4V6X617_9BACI</name>
<proteinExistence type="predicted"/>